<reference evidence="2 3" key="1">
    <citation type="submission" date="2019-07" db="EMBL/GenBank/DDBJ databases">
        <title>Whole genome shotgun sequence of Kocuria turfanensis NBRC 107627.</title>
        <authorList>
            <person name="Hosoyama A."/>
            <person name="Uohara A."/>
            <person name="Ohji S."/>
            <person name="Ichikawa N."/>
        </authorList>
    </citation>
    <scope>NUCLEOTIDE SEQUENCE [LARGE SCALE GENOMIC DNA]</scope>
    <source>
        <strain evidence="2 3">NBRC 107627</strain>
    </source>
</reference>
<organism evidence="2 3">
    <name type="scientific">Kocuria turfanensis</name>
    <dbReference type="NCBI Taxonomy" id="388357"/>
    <lineage>
        <taxon>Bacteria</taxon>
        <taxon>Bacillati</taxon>
        <taxon>Actinomycetota</taxon>
        <taxon>Actinomycetes</taxon>
        <taxon>Micrococcales</taxon>
        <taxon>Micrococcaceae</taxon>
        <taxon>Kocuria</taxon>
    </lineage>
</organism>
<evidence type="ECO:0000313" key="3">
    <source>
        <dbReference type="Proteomes" id="UP000321103"/>
    </source>
</evidence>
<feature type="compositionally biased region" description="Low complexity" evidence="1">
    <location>
        <begin position="71"/>
        <end position="90"/>
    </location>
</feature>
<dbReference type="Proteomes" id="UP000321103">
    <property type="component" value="Unassembled WGS sequence"/>
</dbReference>
<dbReference type="EMBL" id="BJZS01000099">
    <property type="protein sequence ID" value="GEO96850.1"/>
    <property type="molecule type" value="Genomic_DNA"/>
</dbReference>
<dbReference type="STRING" id="388357.GCA_001580365_02288"/>
<proteinExistence type="predicted"/>
<comment type="caution">
    <text evidence="2">The sequence shown here is derived from an EMBL/GenBank/DDBJ whole genome shotgun (WGS) entry which is preliminary data.</text>
</comment>
<evidence type="ECO:0000256" key="1">
    <source>
        <dbReference type="SAM" id="MobiDB-lite"/>
    </source>
</evidence>
<dbReference type="AlphaFoldDB" id="A0A512IGR4"/>
<accession>A0A512IGR4</accession>
<sequence length="120" mass="12201">MSVEIDDQGTVTSGGRPVDYATAYGWAVDSPETITDLVHDTKAFVTVIAAAEHASREEQAAAVRKAFAAGVPRQPGASWAAAAAQGTTPSEPAASDPAAGPQEPVSEEGAPQEPAADKSR</sequence>
<dbReference type="RefSeq" id="WP_062735845.1">
    <property type="nucleotide sequence ID" value="NZ_BJZS01000099.1"/>
</dbReference>
<protein>
    <submittedName>
        <fullName evidence="2">Uncharacterized protein</fullName>
    </submittedName>
</protein>
<keyword evidence="3" id="KW-1185">Reference proteome</keyword>
<gene>
    <name evidence="2" type="ORF">KTU01_29730</name>
</gene>
<feature type="region of interest" description="Disordered" evidence="1">
    <location>
        <begin position="71"/>
        <end position="120"/>
    </location>
</feature>
<evidence type="ECO:0000313" key="2">
    <source>
        <dbReference type="EMBL" id="GEO96850.1"/>
    </source>
</evidence>
<name>A0A512IGR4_9MICC</name>